<dbReference type="Gene3D" id="1.20.210.10">
    <property type="entry name" value="Cytochrome c oxidase-like, subunit I domain"/>
    <property type="match status" value="1"/>
</dbReference>
<dbReference type="EC" id="7.1.1.9" evidence="5"/>
<dbReference type="GO" id="GO:0005886">
    <property type="term" value="C:plasma membrane"/>
    <property type="evidence" value="ECO:0007669"/>
    <property type="project" value="UniProtKB-SubCell"/>
</dbReference>
<accession>A0A9X3Z7P6</accession>
<feature type="domain" description="Cytochrome oxidase subunit I profile" evidence="22">
    <location>
        <begin position="36"/>
        <end position="550"/>
    </location>
</feature>
<keyword evidence="7" id="KW-1003">Cell membrane</keyword>
<keyword evidence="13 20" id="KW-0249">Electron transport</keyword>
<evidence type="ECO:0000256" key="19">
    <source>
        <dbReference type="PIRSR" id="PIRSR604677-50"/>
    </source>
</evidence>
<evidence type="ECO:0000313" key="23">
    <source>
        <dbReference type="EMBL" id="MDA5194460.1"/>
    </source>
</evidence>
<sequence>MVSRLTVAERQLALVVLTIMACCGLALAVAGRADPLGVHGFIILGFSLSFIVVVINRYYDPEPAPERLLEYYDDPTKLGIVLTMAWAVVGMFVGVWVAALLAWPDLTFDAAWASFGRLRPVHTSGVIFGFGGNALIATSFHILQRTSRARLPDQFSPWFVLIGYNLFCILAATGYLMGVTQSKEYAEPEWYADIWLVIVWVVYFLLYIRTLRRRQEPHIYVANWYYMAFILVVAILHIVNNLAVPVSFGHAKSYSLFSGVQDAMTQWWYGHNAVAFFLTAGFLGMMYYYLPKRAERPLFSYRLSIISFWGITFMYMWAGSHHLHYTALPQWVQTLGMTFSIVLLVPSWASAGNALATLNGAWHRVRDDATLRFMMVAAVFYGLSTFEGSFMAIRAVNSLSHYTDWTVGHVHAGALGWVAMITFGSIYALVPWMWKQERMYSPKLVEVHFWLALSGTIVYVFAMWNSGIIQGLMWRTYNDSGTLAYSFIDSVVAMHPYYIARAFGGLLFLLGAIVGSYNLWMTIRLARTSAVSDDSQADVPVLQPATQAGE</sequence>
<protein>
    <recommendedName>
        <fullName evidence="5">cytochrome-c oxidase</fullName>
        <ecNumber evidence="5">7.1.1.9</ecNumber>
    </recommendedName>
</protein>
<dbReference type="NCBIfam" id="TIGR00780">
    <property type="entry name" value="ccoN"/>
    <property type="match status" value="1"/>
</dbReference>
<evidence type="ECO:0000256" key="11">
    <source>
        <dbReference type="ARBA" id="ARBA00022723"/>
    </source>
</evidence>
<dbReference type="GO" id="GO:0004129">
    <property type="term" value="F:cytochrome-c oxidase activity"/>
    <property type="evidence" value="ECO:0007669"/>
    <property type="project" value="UniProtKB-EC"/>
</dbReference>
<feature type="binding site" description="axial binding residue" evidence="19">
    <location>
        <position position="411"/>
    </location>
    <ligand>
        <name>heme b</name>
        <dbReference type="ChEBI" id="CHEBI:60344"/>
        <label>1; low-spin</label>
    </ligand>
    <ligandPart>
        <name>Fe</name>
        <dbReference type="ChEBI" id="CHEBI:18248"/>
    </ligandPart>
</feature>
<feature type="transmembrane region" description="Helical" evidence="21">
    <location>
        <begin position="80"/>
        <end position="103"/>
    </location>
</feature>
<dbReference type="InterPro" id="IPR023615">
    <property type="entry name" value="Cyt_c_Oxase_su1_BS"/>
</dbReference>
<feature type="transmembrane region" description="Helical" evidence="21">
    <location>
        <begin position="155"/>
        <end position="178"/>
    </location>
</feature>
<dbReference type="Pfam" id="PF00115">
    <property type="entry name" value="COX1"/>
    <property type="match status" value="1"/>
</dbReference>
<comment type="similarity">
    <text evidence="4 20">Belongs to the heme-copper respiratory oxidase family.</text>
</comment>
<dbReference type="GO" id="GO:0015990">
    <property type="term" value="P:electron transport coupled proton transport"/>
    <property type="evidence" value="ECO:0007669"/>
    <property type="project" value="TreeGrafter"/>
</dbReference>
<dbReference type="Proteomes" id="UP001141619">
    <property type="component" value="Unassembled WGS sequence"/>
</dbReference>
<feature type="transmembrane region" description="Helical" evidence="21">
    <location>
        <begin position="268"/>
        <end position="290"/>
    </location>
</feature>
<evidence type="ECO:0000256" key="16">
    <source>
        <dbReference type="ARBA" id="ARBA00023008"/>
    </source>
</evidence>
<evidence type="ECO:0000256" key="2">
    <source>
        <dbReference type="ARBA" id="ARBA00004651"/>
    </source>
</evidence>
<keyword evidence="9 20" id="KW-0679">Respiratory chain</keyword>
<dbReference type="SUPFAM" id="SSF81442">
    <property type="entry name" value="Cytochrome c oxidase subunit I-like"/>
    <property type="match status" value="1"/>
</dbReference>
<dbReference type="CDD" id="cd01661">
    <property type="entry name" value="cbb3_Oxidase_I"/>
    <property type="match status" value="1"/>
</dbReference>
<feature type="transmembrane region" description="Helical" evidence="21">
    <location>
        <begin position="299"/>
        <end position="318"/>
    </location>
</feature>
<proteinExistence type="inferred from homology"/>
<feature type="binding site" evidence="19">
    <location>
        <position position="271"/>
    </location>
    <ligand>
        <name>Cu cation</name>
        <dbReference type="ChEBI" id="CHEBI:23378"/>
        <label>B</label>
    </ligand>
</feature>
<dbReference type="InterPro" id="IPR023616">
    <property type="entry name" value="Cyt_c_oxase-like_su1_dom"/>
</dbReference>
<evidence type="ECO:0000313" key="24">
    <source>
        <dbReference type="Proteomes" id="UP001141619"/>
    </source>
</evidence>
<feature type="binding site" evidence="19">
    <location>
        <position position="321"/>
    </location>
    <ligand>
        <name>Cu cation</name>
        <dbReference type="ChEBI" id="CHEBI:23378"/>
        <label>B</label>
    </ligand>
</feature>
<dbReference type="EMBL" id="JANWOI010000004">
    <property type="protein sequence ID" value="MDA5194460.1"/>
    <property type="molecule type" value="Genomic_DNA"/>
</dbReference>
<keyword evidence="14 21" id="KW-1133">Transmembrane helix</keyword>
<comment type="caution">
    <text evidence="23">The sequence shown here is derived from an EMBL/GenBank/DDBJ whole genome shotgun (WGS) entry which is preliminary data.</text>
</comment>
<feature type="transmembrane region" description="Helical" evidence="21">
    <location>
        <begin position="338"/>
        <end position="361"/>
    </location>
</feature>
<comment type="subcellular location">
    <subcellularLocation>
        <location evidence="2">Cell membrane</location>
        <topology evidence="2">Multi-pass membrane protein</topology>
    </subcellularLocation>
</comment>
<organism evidence="23 24">
    <name type="scientific">Govanella unica</name>
    <dbReference type="NCBI Taxonomy" id="2975056"/>
    <lineage>
        <taxon>Bacteria</taxon>
        <taxon>Pseudomonadati</taxon>
        <taxon>Pseudomonadota</taxon>
        <taxon>Alphaproteobacteria</taxon>
        <taxon>Emcibacterales</taxon>
        <taxon>Govanellaceae</taxon>
        <taxon>Govanella</taxon>
    </lineage>
</organism>
<evidence type="ECO:0000256" key="6">
    <source>
        <dbReference type="ARBA" id="ARBA00022448"/>
    </source>
</evidence>
<dbReference type="InterPro" id="IPR000883">
    <property type="entry name" value="Cyt_C_Oxase_1"/>
</dbReference>
<feature type="binding site" description="axial binding residue" evidence="19">
    <location>
        <position position="122"/>
    </location>
    <ligand>
        <name>heme b</name>
        <dbReference type="ChEBI" id="CHEBI:60344"/>
        <label>1; low-spin</label>
    </ligand>
    <ligandPart>
        <name>Fe</name>
        <dbReference type="ChEBI" id="CHEBI:18248"/>
    </ligandPart>
</feature>
<feature type="transmembrane region" description="Helical" evidence="21">
    <location>
        <begin position="444"/>
        <end position="464"/>
    </location>
</feature>
<keyword evidence="15 19" id="KW-0408">Iron</keyword>
<keyword evidence="16" id="KW-0186">Copper</keyword>
<evidence type="ECO:0000256" key="4">
    <source>
        <dbReference type="ARBA" id="ARBA00009578"/>
    </source>
</evidence>
<dbReference type="InterPro" id="IPR004677">
    <property type="entry name" value="Cyt_c_oxidase_cbb3_su1"/>
</dbReference>
<dbReference type="PROSITE" id="PS00077">
    <property type="entry name" value="COX1_CUB"/>
    <property type="match status" value="1"/>
</dbReference>
<keyword evidence="10 20" id="KW-0812">Transmembrane</keyword>
<feature type="binding site" description="axial binding residue" evidence="19">
    <location>
        <position position="409"/>
    </location>
    <ligand>
        <name>heme b</name>
        <dbReference type="ChEBI" id="CHEBI:60344"/>
        <label>2; high-spin</label>
    </ligand>
    <ligandPart>
        <name>Fe</name>
        <dbReference type="ChEBI" id="CHEBI:18248"/>
    </ligandPart>
</feature>
<gene>
    <name evidence="23" type="primary">ccoN</name>
    <name evidence="23" type="ORF">NYP16_10905</name>
</gene>
<evidence type="ECO:0000256" key="20">
    <source>
        <dbReference type="RuleBase" id="RU000370"/>
    </source>
</evidence>
<comment type="pathway">
    <text evidence="3">Energy metabolism; oxidative phosphorylation.</text>
</comment>
<keyword evidence="17 21" id="KW-0472">Membrane</keyword>
<feature type="transmembrane region" description="Helical" evidence="21">
    <location>
        <begin position="36"/>
        <end position="59"/>
    </location>
</feature>
<evidence type="ECO:0000256" key="13">
    <source>
        <dbReference type="ARBA" id="ARBA00022982"/>
    </source>
</evidence>
<keyword evidence="11 19" id="KW-0479">Metal-binding</keyword>
<evidence type="ECO:0000256" key="1">
    <source>
        <dbReference type="ARBA" id="ARBA00001970"/>
    </source>
</evidence>
<dbReference type="InterPro" id="IPR036927">
    <property type="entry name" value="Cyt_c_oxase-like_su1_sf"/>
</dbReference>
<comment type="cofactor">
    <cofactor evidence="19">
        <name>heme</name>
        <dbReference type="ChEBI" id="CHEBI:30413"/>
    </cofactor>
    <text evidence="19">Binds 2 heme groups per subunit, denoted as high- and low-spin.</text>
</comment>
<feature type="transmembrane region" description="Helical" evidence="21">
    <location>
        <begin position="498"/>
        <end position="520"/>
    </location>
</feature>
<evidence type="ECO:0000256" key="21">
    <source>
        <dbReference type="SAM" id="Phobius"/>
    </source>
</evidence>
<evidence type="ECO:0000256" key="17">
    <source>
        <dbReference type="ARBA" id="ARBA00023136"/>
    </source>
</evidence>
<evidence type="ECO:0000256" key="8">
    <source>
        <dbReference type="ARBA" id="ARBA00022617"/>
    </source>
</evidence>
<dbReference type="RefSeq" id="WP_274944166.1">
    <property type="nucleotide sequence ID" value="NZ_JANWOI010000004.1"/>
</dbReference>
<dbReference type="PROSITE" id="PS51257">
    <property type="entry name" value="PROKAR_LIPOPROTEIN"/>
    <property type="match status" value="1"/>
</dbReference>
<feature type="transmembrane region" description="Helical" evidence="21">
    <location>
        <begin position="373"/>
        <end position="393"/>
    </location>
</feature>
<evidence type="ECO:0000256" key="9">
    <source>
        <dbReference type="ARBA" id="ARBA00022660"/>
    </source>
</evidence>
<evidence type="ECO:0000256" key="7">
    <source>
        <dbReference type="ARBA" id="ARBA00022475"/>
    </source>
</evidence>
<feature type="binding site" evidence="19">
    <location>
        <position position="322"/>
    </location>
    <ligand>
        <name>Cu cation</name>
        <dbReference type="ChEBI" id="CHEBI:23378"/>
        <label>B</label>
    </ligand>
</feature>
<evidence type="ECO:0000256" key="10">
    <source>
        <dbReference type="ARBA" id="ARBA00022692"/>
    </source>
</evidence>
<dbReference type="GO" id="GO:0020037">
    <property type="term" value="F:heme binding"/>
    <property type="evidence" value="ECO:0007669"/>
    <property type="project" value="InterPro"/>
</dbReference>
<dbReference type="AlphaFoldDB" id="A0A9X3Z7P6"/>
<keyword evidence="24" id="KW-1185">Reference proteome</keyword>
<feature type="transmembrane region" description="Helical" evidence="21">
    <location>
        <begin position="123"/>
        <end position="143"/>
    </location>
</feature>
<dbReference type="PANTHER" id="PTHR10422:SF29">
    <property type="entry name" value="CYTOCHROME C OXIDASE SUBUNIT 1 HOMOLOG, BACTEROID"/>
    <property type="match status" value="1"/>
</dbReference>
<comment type="cofactor">
    <cofactor evidence="1">
        <name>heme b</name>
        <dbReference type="ChEBI" id="CHEBI:60344"/>
    </cofactor>
</comment>
<keyword evidence="6 20" id="KW-0813">Transport</keyword>
<dbReference type="GO" id="GO:0046872">
    <property type="term" value="F:metal ion binding"/>
    <property type="evidence" value="ECO:0007669"/>
    <property type="project" value="UniProtKB-KW"/>
</dbReference>
<comment type="cofactor">
    <cofactor evidence="19">
        <name>Cu(2+)</name>
        <dbReference type="ChEBI" id="CHEBI:29036"/>
    </cofactor>
    <text evidence="19">Binds 1 copper ion per subunit, denoted as copper B.</text>
</comment>
<dbReference type="GO" id="GO:0022904">
    <property type="term" value="P:respiratory electron transport chain"/>
    <property type="evidence" value="ECO:0007669"/>
    <property type="project" value="TreeGrafter"/>
</dbReference>
<reference evidence="23" key="2">
    <citation type="journal article" date="2023" name="Syst. Appl. Microbiol.">
        <title>Govania unica gen. nov., sp. nov., a rare biosphere bacterium that represents a novel family in the class Alphaproteobacteria.</title>
        <authorList>
            <person name="Vandamme P."/>
            <person name="Peeters C."/>
            <person name="Hettiarachchi A."/>
            <person name="Cnockaert M."/>
            <person name="Carlier A."/>
        </authorList>
    </citation>
    <scope>NUCLEOTIDE SEQUENCE</scope>
    <source>
        <strain evidence="23">LMG 31809</strain>
    </source>
</reference>
<evidence type="ECO:0000256" key="5">
    <source>
        <dbReference type="ARBA" id="ARBA00012949"/>
    </source>
</evidence>
<evidence type="ECO:0000256" key="15">
    <source>
        <dbReference type="ARBA" id="ARBA00023004"/>
    </source>
</evidence>
<evidence type="ECO:0000256" key="12">
    <source>
        <dbReference type="ARBA" id="ARBA00022967"/>
    </source>
</evidence>
<evidence type="ECO:0000259" key="22">
    <source>
        <dbReference type="PROSITE" id="PS50855"/>
    </source>
</evidence>
<feature type="transmembrane region" description="Helical" evidence="21">
    <location>
        <begin position="413"/>
        <end position="432"/>
    </location>
</feature>
<evidence type="ECO:0000256" key="14">
    <source>
        <dbReference type="ARBA" id="ARBA00022989"/>
    </source>
</evidence>
<dbReference type="PANTHER" id="PTHR10422">
    <property type="entry name" value="CYTOCHROME C OXIDASE SUBUNIT 1"/>
    <property type="match status" value="1"/>
</dbReference>
<evidence type="ECO:0000256" key="18">
    <source>
        <dbReference type="ARBA" id="ARBA00047816"/>
    </source>
</evidence>
<keyword evidence="12" id="KW-1278">Translocase</keyword>
<dbReference type="GO" id="GO:0009060">
    <property type="term" value="P:aerobic respiration"/>
    <property type="evidence" value="ECO:0007669"/>
    <property type="project" value="InterPro"/>
</dbReference>
<feature type="transmembrane region" description="Helical" evidence="21">
    <location>
        <begin position="190"/>
        <end position="208"/>
    </location>
</feature>
<dbReference type="PROSITE" id="PS50855">
    <property type="entry name" value="COX1"/>
    <property type="match status" value="1"/>
</dbReference>
<reference evidence="23" key="1">
    <citation type="submission" date="2022-08" db="EMBL/GenBank/DDBJ databases">
        <authorList>
            <person name="Vandamme P."/>
            <person name="Hettiarachchi A."/>
            <person name="Peeters C."/>
            <person name="Cnockaert M."/>
            <person name="Carlier A."/>
        </authorList>
    </citation>
    <scope>NUCLEOTIDE SEQUENCE</scope>
    <source>
        <strain evidence="23">LMG 31809</strain>
    </source>
</reference>
<feature type="transmembrane region" description="Helical" evidence="21">
    <location>
        <begin position="220"/>
        <end position="248"/>
    </location>
</feature>
<name>A0A9X3Z7P6_9PROT</name>
<comment type="catalytic activity">
    <reaction evidence="18">
        <text>4 Fe(II)-[cytochrome c] + O2 + 8 H(+)(in) = 4 Fe(III)-[cytochrome c] + 2 H2O + 4 H(+)(out)</text>
        <dbReference type="Rhea" id="RHEA:11436"/>
        <dbReference type="Rhea" id="RHEA-COMP:10350"/>
        <dbReference type="Rhea" id="RHEA-COMP:14399"/>
        <dbReference type="ChEBI" id="CHEBI:15377"/>
        <dbReference type="ChEBI" id="CHEBI:15378"/>
        <dbReference type="ChEBI" id="CHEBI:15379"/>
        <dbReference type="ChEBI" id="CHEBI:29033"/>
        <dbReference type="ChEBI" id="CHEBI:29034"/>
        <dbReference type="EC" id="7.1.1.9"/>
    </reaction>
</comment>
<evidence type="ECO:0000256" key="3">
    <source>
        <dbReference type="ARBA" id="ARBA00004673"/>
    </source>
</evidence>
<keyword evidence="8 19" id="KW-0349">Heme</keyword>
<feature type="transmembrane region" description="Helical" evidence="21">
    <location>
        <begin position="12"/>
        <end position="30"/>
    </location>
</feature>